<dbReference type="PANTHER" id="PTHR32120:SF10">
    <property type="entry name" value="SMALL RIBOSOMAL SUBUNIT BIOGENESIS GTPASE RSGA"/>
    <property type="match status" value="1"/>
</dbReference>
<feature type="binding site" evidence="10">
    <location>
        <position position="293"/>
    </location>
    <ligand>
        <name>Zn(2+)</name>
        <dbReference type="ChEBI" id="CHEBI:29105"/>
    </ligand>
</feature>
<evidence type="ECO:0000256" key="11">
    <source>
        <dbReference type="SAM" id="MobiDB-lite"/>
    </source>
</evidence>
<evidence type="ECO:0000256" key="5">
    <source>
        <dbReference type="ARBA" id="ARBA00022741"/>
    </source>
</evidence>
<comment type="function">
    <text evidence="10">One of several proteins that assist in the late maturation steps of the functional core of the 30S ribosomal subunit. Helps release RbfA from mature subunits. May play a role in the assembly of ribosomal proteins into the subunit. Circularly permuted GTPase that catalyzes slow GTP hydrolysis, GTPase activity is stimulated by the 30S ribosomal subunit.</text>
</comment>
<evidence type="ECO:0000256" key="6">
    <source>
        <dbReference type="ARBA" id="ARBA00022801"/>
    </source>
</evidence>
<feature type="region of interest" description="Disordered" evidence="11">
    <location>
        <begin position="324"/>
        <end position="349"/>
    </location>
</feature>
<feature type="binding site" evidence="10">
    <location>
        <position position="280"/>
    </location>
    <ligand>
        <name>Zn(2+)</name>
        <dbReference type="ChEBI" id="CHEBI:29105"/>
    </ligand>
</feature>
<dbReference type="EC" id="3.6.1.-" evidence="10"/>
<dbReference type="PANTHER" id="PTHR32120">
    <property type="entry name" value="SMALL RIBOSOMAL SUBUNIT BIOGENESIS GTPASE RSGA"/>
    <property type="match status" value="1"/>
</dbReference>
<feature type="domain" description="EngC GTPase" evidence="12">
    <location>
        <begin position="108"/>
        <end position="255"/>
    </location>
</feature>
<evidence type="ECO:0000259" key="12">
    <source>
        <dbReference type="PROSITE" id="PS50936"/>
    </source>
</evidence>
<evidence type="ECO:0000313" key="15">
    <source>
        <dbReference type="Proteomes" id="UP001600165"/>
    </source>
</evidence>
<feature type="domain" description="CP-type G" evidence="13">
    <location>
        <begin position="99"/>
        <end position="257"/>
    </location>
</feature>
<feature type="binding site" evidence="10">
    <location>
        <position position="287"/>
    </location>
    <ligand>
        <name>Zn(2+)</name>
        <dbReference type="ChEBI" id="CHEBI:29105"/>
    </ligand>
</feature>
<keyword evidence="5 10" id="KW-0547">Nucleotide-binding</keyword>
<evidence type="ECO:0000256" key="2">
    <source>
        <dbReference type="ARBA" id="ARBA00022517"/>
    </source>
</evidence>
<dbReference type="HAMAP" id="MF_01820">
    <property type="entry name" value="GTPase_RsgA"/>
    <property type="match status" value="1"/>
</dbReference>
<sequence length="349" mass="38461">MTLQQFGWCDRFAQAFNAIAPAGFAVGRVLVEQRQRYQLWTENGEVAAVVSGKFRHEATQASDFPAVGDWVVIQPEVVPALIQAVLPRASQFARKVAGSQTAAQVIAANIDTVFIVCGLDGDFNLRRIERYLTLIWQSGANPVILLNKIDVCDRLELKLAAVEAIAFGVPVIGLSALQNQGLEALNPFLLPGKTIALIGSSGVGKSTLTNQLLGHTAQATQAVRLDDSRGRHTTTQRQIWQLPSGALLIDTPGLREVQLWSTADSVQETFADIEAIAADCHFRDCHHQQEPGCAVQQALAAGTLEQHRLASYQKLQREQAYLAQRQDQHNSKARWKQIHKAMRQHPKRQ</sequence>
<evidence type="ECO:0000256" key="9">
    <source>
        <dbReference type="ARBA" id="ARBA00023134"/>
    </source>
</evidence>
<keyword evidence="4 10" id="KW-0699">rRNA-binding</keyword>
<comment type="similarity">
    <text evidence="10">Belongs to the TRAFAC class YlqF/YawG GTPase family. RsgA subfamily.</text>
</comment>
<dbReference type="Proteomes" id="UP001600165">
    <property type="component" value="Unassembled WGS sequence"/>
</dbReference>
<keyword evidence="7 10" id="KW-0862">Zinc</keyword>
<keyword evidence="8 10" id="KW-0694">RNA-binding</keyword>
<comment type="cofactor">
    <cofactor evidence="10">
        <name>Zn(2+)</name>
        <dbReference type="ChEBI" id="CHEBI:29105"/>
    </cofactor>
    <text evidence="10">Binds 1 zinc ion per subunit.</text>
</comment>
<accession>A0ABW6ICZ2</accession>
<dbReference type="InterPro" id="IPR010914">
    <property type="entry name" value="RsgA_GTPase_dom"/>
</dbReference>
<feature type="binding site" evidence="10">
    <location>
        <begin position="199"/>
        <end position="207"/>
    </location>
    <ligand>
        <name>GTP</name>
        <dbReference type="ChEBI" id="CHEBI:37565"/>
    </ligand>
</feature>
<gene>
    <name evidence="10 14" type="primary">rsgA</name>
    <name evidence="14" type="ORF">ACFVKH_07095</name>
</gene>
<organism evidence="14 15">
    <name type="scientific">Almyronema epifaneia S1</name>
    <dbReference type="NCBI Taxonomy" id="2991925"/>
    <lineage>
        <taxon>Bacteria</taxon>
        <taxon>Bacillati</taxon>
        <taxon>Cyanobacteriota</taxon>
        <taxon>Cyanophyceae</taxon>
        <taxon>Nodosilineales</taxon>
        <taxon>Nodosilineaceae</taxon>
        <taxon>Almyronema</taxon>
        <taxon>Almyronema epifaneia</taxon>
    </lineage>
</organism>
<dbReference type="CDD" id="cd01854">
    <property type="entry name" value="YjeQ_EngC"/>
    <property type="match status" value="1"/>
</dbReference>
<proteinExistence type="inferred from homology"/>
<dbReference type="PROSITE" id="PS50936">
    <property type="entry name" value="ENGC_GTPASE"/>
    <property type="match status" value="1"/>
</dbReference>
<evidence type="ECO:0000313" key="14">
    <source>
        <dbReference type="EMBL" id="MFE4106033.1"/>
    </source>
</evidence>
<evidence type="ECO:0000256" key="7">
    <source>
        <dbReference type="ARBA" id="ARBA00022833"/>
    </source>
</evidence>
<keyword evidence="15" id="KW-1185">Reference proteome</keyword>
<feature type="binding site" evidence="10">
    <location>
        <position position="285"/>
    </location>
    <ligand>
        <name>Zn(2+)</name>
        <dbReference type="ChEBI" id="CHEBI:29105"/>
    </ligand>
</feature>
<dbReference type="Pfam" id="PF03193">
    <property type="entry name" value="RsgA_GTPase"/>
    <property type="match status" value="1"/>
</dbReference>
<keyword evidence="9 10" id="KW-0342">GTP-binding</keyword>
<dbReference type="PROSITE" id="PS51721">
    <property type="entry name" value="G_CP"/>
    <property type="match status" value="1"/>
</dbReference>
<feature type="compositionally biased region" description="Basic residues" evidence="11">
    <location>
        <begin position="331"/>
        <end position="349"/>
    </location>
</feature>
<comment type="subunit">
    <text evidence="10">Monomer. Associates with 30S ribosomal subunit, binds 16S rRNA.</text>
</comment>
<dbReference type="NCBIfam" id="TIGR00157">
    <property type="entry name" value="ribosome small subunit-dependent GTPase A"/>
    <property type="match status" value="1"/>
</dbReference>
<comment type="subcellular location">
    <subcellularLocation>
        <location evidence="10">Cytoplasm</location>
    </subcellularLocation>
</comment>
<dbReference type="InterPro" id="IPR004881">
    <property type="entry name" value="Ribosome_biogen_GTPase_RsgA"/>
</dbReference>
<comment type="caution">
    <text evidence="14">The sequence shown here is derived from an EMBL/GenBank/DDBJ whole genome shotgun (WGS) entry which is preliminary data.</text>
</comment>
<name>A0ABW6ICZ2_9CYAN</name>
<keyword evidence="2 10" id="KW-0690">Ribosome biogenesis</keyword>
<protein>
    <recommendedName>
        <fullName evidence="10">Small ribosomal subunit biogenesis GTPase RsgA</fullName>
        <ecNumber evidence="10">3.6.1.-</ecNumber>
    </recommendedName>
</protein>
<evidence type="ECO:0000256" key="4">
    <source>
        <dbReference type="ARBA" id="ARBA00022730"/>
    </source>
</evidence>
<dbReference type="Gene3D" id="3.40.50.300">
    <property type="entry name" value="P-loop containing nucleotide triphosphate hydrolases"/>
    <property type="match status" value="1"/>
</dbReference>
<evidence type="ECO:0000256" key="8">
    <source>
        <dbReference type="ARBA" id="ARBA00022884"/>
    </source>
</evidence>
<evidence type="ECO:0000256" key="3">
    <source>
        <dbReference type="ARBA" id="ARBA00022723"/>
    </source>
</evidence>
<feature type="binding site" evidence="10">
    <location>
        <begin position="147"/>
        <end position="150"/>
    </location>
    <ligand>
        <name>GTP</name>
        <dbReference type="ChEBI" id="CHEBI:37565"/>
    </ligand>
</feature>
<dbReference type="InterPro" id="IPR030378">
    <property type="entry name" value="G_CP_dom"/>
</dbReference>
<dbReference type="RefSeq" id="WP_377963399.1">
    <property type="nucleotide sequence ID" value="NZ_JBHZOL010000047.1"/>
</dbReference>
<keyword evidence="3 10" id="KW-0479">Metal-binding</keyword>
<reference evidence="14 15" key="1">
    <citation type="submission" date="2024-10" db="EMBL/GenBank/DDBJ databases">
        <authorList>
            <person name="Ratan Roy A."/>
            <person name="Morales Sandoval P.H."/>
            <person name="De Los Santos Villalobos S."/>
            <person name="Chakraborty S."/>
            <person name="Mukherjee J."/>
        </authorList>
    </citation>
    <scope>NUCLEOTIDE SEQUENCE [LARGE SCALE GENOMIC DNA]</scope>
    <source>
        <strain evidence="14 15">S1</strain>
    </source>
</reference>
<keyword evidence="6 10" id="KW-0378">Hydrolase</keyword>
<evidence type="ECO:0000259" key="13">
    <source>
        <dbReference type="PROSITE" id="PS51721"/>
    </source>
</evidence>
<dbReference type="InterPro" id="IPR027417">
    <property type="entry name" value="P-loop_NTPase"/>
</dbReference>
<evidence type="ECO:0000256" key="1">
    <source>
        <dbReference type="ARBA" id="ARBA00022490"/>
    </source>
</evidence>
<dbReference type="EMBL" id="JBHZOL010000047">
    <property type="protein sequence ID" value="MFE4106033.1"/>
    <property type="molecule type" value="Genomic_DNA"/>
</dbReference>
<keyword evidence="1 10" id="KW-0963">Cytoplasm</keyword>
<dbReference type="Gene3D" id="1.10.40.50">
    <property type="entry name" value="Probable gtpase engc, domain 3"/>
    <property type="match status" value="1"/>
</dbReference>
<evidence type="ECO:0000256" key="10">
    <source>
        <dbReference type="HAMAP-Rule" id="MF_01820"/>
    </source>
</evidence>
<dbReference type="SUPFAM" id="SSF52540">
    <property type="entry name" value="P-loop containing nucleoside triphosphate hydrolases"/>
    <property type="match status" value="1"/>
</dbReference>